<dbReference type="GO" id="GO:0006406">
    <property type="term" value="P:mRNA export from nucleus"/>
    <property type="evidence" value="ECO:0007669"/>
    <property type="project" value="InterPro"/>
</dbReference>
<dbReference type="OrthoDB" id="51722at2759"/>
<gene>
    <name evidence="1" type="ORF">FRACYDRAFT_247126</name>
</gene>
<sequence length="127" mass="14580">MTEGKKQKKGVQLTHSETKERNLLLKKLEKNGGFDRLKKSAYARLMLNGWRDEIKQHTREALNRSNGGTDSIDEITLDKLSATIVDNSVGSVPVLSIKDEFSFKIRQSCGYNDTDQQRQQQQQQQQR</sequence>
<evidence type="ECO:0000313" key="1">
    <source>
        <dbReference type="EMBL" id="OEU10584.1"/>
    </source>
</evidence>
<dbReference type="Pfam" id="PF10163">
    <property type="entry name" value="EnY2"/>
    <property type="match status" value="1"/>
</dbReference>
<dbReference type="AlphaFoldDB" id="A0A1E7EXQ1"/>
<organism evidence="1 2">
    <name type="scientific">Fragilariopsis cylindrus CCMP1102</name>
    <dbReference type="NCBI Taxonomy" id="635003"/>
    <lineage>
        <taxon>Eukaryota</taxon>
        <taxon>Sar</taxon>
        <taxon>Stramenopiles</taxon>
        <taxon>Ochrophyta</taxon>
        <taxon>Bacillariophyta</taxon>
        <taxon>Bacillariophyceae</taxon>
        <taxon>Bacillariophycidae</taxon>
        <taxon>Bacillariales</taxon>
        <taxon>Bacillariaceae</taxon>
        <taxon>Fragilariopsis</taxon>
    </lineage>
</organism>
<dbReference type="Gene3D" id="1.10.246.140">
    <property type="match status" value="1"/>
</dbReference>
<dbReference type="InterPro" id="IPR038212">
    <property type="entry name" value="TF_EnY2_sf"/>
</dbReference>
<dbReference type="GO" id="GO:0000124">
    <property type="term" value="C:SAGA complex"/>
    <property type="evidence" value="ECO:0007669"/>
    <property type="project" value="InterPro"/>
</dbReference>
<protein>
    <recommendedName>
        <fullName evidence="3">Enhancer of yellow 2 transcription factor homolog</fullName>
    </recommendedName>
</protein>
<keyword evidence="2" id="KW-1185">Reference proteome</keyword>
<evidence type="ECO:0008006" key="3">
    <source>
        <dbReference type="Google" id="ProtNLM"/>
    </source>
</evidence>
<proteinExistence type="predicted"/>
<dbReference type="GO" id="GO:0005643">
    <property type="term" value="C:nuclear pore"/>
    <property type="evidence" value="ECO:0007669"/>
    <property type="project" value="InterPro"/>
</dbReference>
<dbReference type="EMBL" id="KV784371">
    <property type="protein sequence ID" value="OEU10584.1"/>
    <property type="molecule type" value="Genomic_DNA"/>
</dbReference>
<dbReference type="Proteomes" id="UP000095751">
    <property type="component" value="Unassembled WGS sequence"/>
</dbReference>
<reference evidence="1 2" key="1">
    <citation type="submission" date="2016-09" db="EMBL/GenBank/DDBJ databases">
        <title>Extensive genetic diversity and differential bi-allelic expression allows diatom success in the polar Southern Ocean.</title>
        <authorList>
            <consortium name="DOE Joint Genome Institute"/>
            <person name="Mock T."/>
            <person name="Otillar R.P."/>
            <person name="Strauss J."/>
            <person name="Dupont C."/>
            <person name="Frickenhaus S."/>
            <person name="Maumus F."/>
            <person name="Mcmullan M."/>
            <person name="Sanges R."/>
            <person name="Schmutz J."/>
            <person name="Toseland A."/>
            <person name="Valas R."/>
            <person name="Veluchamy A."/>
            <person name="Ward B.J."/>
            <person name="Allen A."/>
            <person name="Barry K."/>
            <person name="Falciatore A."/>
            <person name="Ferrante M."/>
            <person name="Fortunato A.E."/>
            <person name="Gloeckner G."/>
            <person name="Gruber A."/>
            <person name="Hipkin R."/>
            <person name="Janech M."/>
            <person name="Kroth P."/>
            <person name="Leese F."/>
            <person name="Lindquist E."/>
            <person name="Lyon B.R."/>
            <person name="Martin J."/>
            <person name="Mayer C."/>
            <person name="Parker M."/>
            <person name="Quesneville H."/>
            <person name="Raymond J."/>
            <person name="Uhlig C."/>
            <person name="Valentin K.U."/>
            <person name="Worden A.Z."/>
            <person name="Armbrust E.V."/>
            <person name="Bowler C."/>
            <person name="Green B."/>
            <person name="Moulton V."/>
            <person name="Van Oosterhout C."/>
            <person name="Grigoriev I."/>
        </authorList>
    </citation>
    <scope>NUCLEOTIDE SEQUENCE [LARGE SCALE GENOMIC DNA]</scope>
    <source>
        <strain evidence="1 2">CCMP1102</strain>
    </source>
</reference>
<accession>A0A1E7EXQ1</accession>
<dbReference type="KEGG" id="fcy:FRACYDRAFT_247126"/>
<evidence type="ECO:0000313" key="2">
    <source>
        <dbReference type="Proteomes" id="UP000095751"/>
    </source>
</evidence>
<dbReference type="GO" id="GO:0003713">
    <property type="term" value="F:transcription coactivator activity"/>
    <property type="evidence" value="ECO:0007669"/>
    <property type="project" value="InterPro"/>
</dbReference>
<dbReference type="InParanoid" id="A0A1E7EXQ1"/>
<dbReference type="InterPro" id="IPR018783">
    <property type="entry name" value="TF_ENY2"/>
</dbReference>
<name>A0A1E7EXQ1_9STRA</name>